<keyword evidence="1" id="KW-1133">Transmembrane helix</keyword>
<reference evidence="2" key="1">
    <citation type="journal article" date="2014" name="Front. Microbiol.">
        <title>High frequency of phylogenetically diverse reductive dehalogenase-homologous genes in deep subseafloor sedimentary metagenomes.</title>
        <authorList>
            <person name="Kawai M."/>
            <person name="Futagami T."/>
            <person name="Toyoda A."/>
            <person name="Takaki Y."/>
            <person name="Nishi S."/>
            <person name="Hori S."/>
            <person name="Arai W."/>
            <person name="Tsubouchi T."/>
            <person name="Morono Y."/>
            <person name="Uchiyama I."/>
            <person name="Ito T."/>
            <person name="Fujiyama A."/>
            <person name="Inagaki F."/>
            <person name="Takami H."/>
        </authorList>
    </citation>
    <scope>NUCLEOTIDE SEQUENCE</scope>
    <source>
        <strain evidence="2">Expedition CK06-06</strain>
    </source>
</reference>
<feature type="transmembrane region" description="Helical" evidence="1">
    <location>
        <begin position="212"/>
        <end position="231"/>
    </location>
</feature>
<organism evidence="2">
    <name type="scientific">marine sediment metagenome</name>
    <dbReference type="NCBI Taxonomy" id="412755"/>
    <lineage>
        <taxon>unclassified sequences</taxon>
        <taxon>metagenomes</taxon>
        <taxon>ecological metagenomes</taxon>
    </lineage>
</organism>
<protein>
    <submittedName>
        <fullName evidence="2">Uncharacterized protein</fullName>
    </submittedName>
</protein>
<keyword evidence="1" id="KW-0812">Transmembrane</keyword>
<dbReference type="AlphaFoldDB" id="X0SZL8"/>
<proteinExistence type="predicted"/>
<keyword evidence="1" id="KW-0472">Membrane</keyword>
<accession>X0SZL8</accession>
<feature type="transmembrane region" description="Helical" evidence="1">
    <location>
        <begin position="290"/>
        <end position="309"/>
    </location>
</feature>
<feature type="transmembrane region" description="Helical" evidence="1">
    <location>
        <begin position="7"/>
        <end position="25"/>
    </location>
</feature>
<sequence length="335" mass="36243">MKFLRANLFPFVLWIEVSLLAIAFMGDKPYLGLAIAVSGGMALGLIGIVSYSSLYNGVPIGQMGKDGTPLCTPFPSGWEDIVQIKAAKRGREDAITQARVKVRWMAEWIAAHELWFLALAIPLLILPNHAAPLGLFLISLLWLIRWVARGHLSVHTPVDIPILGLLVMTPVALYASVDVGMSRITLYQILAGAALFYGLANSLRSEKNVWQMAVLLVLAGAVLALVAPLGTNWGPSKFFSLPGVYERFPLLLPDTINANVLAGALAIIVPVGISLLLWTDSSFLSRRGVLTTRALLGLGLMLMSATFVLTQSRAAYLALALGLFLLAALSNRWFL</sequence>
<feature type="transmembrane region" description="Helical" evidence="1">
    <location>
        <begin position="256"/>
        <end position="278"/>
    </location>
</feature>
<gene>
    <name evidence="2" type="ORF">S01H1_03953</name>
</gene>
<feature type="transmembrane region" description="Helical" evidence="1">
    <location>
        <begin position="131"/>
        <end position="148"/>
    </location>
</feature>
<feature type="non-terminal residue" evidence="2">
    <location>
        <position position="335"/>
    </location>
</feature>
<feature type="transmembrane region" description="Helical" evidence="1">
    <location>
        <begin position="108"/>
        <end position="125"/>
    </location>
</feature>
<feature type="transmembrane region" description="Helical" evidence="1">
    <location>
        <begin position="183"/>
        <end position="200"/>
    </location>
</feature>
<comment type="caution">
    <text evidence="2">The sequence shown here is derived from an EMBL/GenBank/DDBJ whole genome shotgun (WGS) entry which is preliminary data.</text>
</comment>
<evidence type="ECO:0000256" key="1">
    <source>
        <dbReference type="SAM" id="Phobius"/>
    </source>
</evidence>
<name>X0SZL8_9ZZZZ</name>
<feature type="transmembrane region" description="Helical" evidence="1">
    <location>
        <begin position="315"/>
        <end position="334"/>
    </location>
</feature>
<evidence type="ECO:0000313" key="2">
    <source>
        <dbReference type="EMBL" id="GAF81377.1"/>
    </source>
</evidence>
<dbReference type="EMBL" id="BARS01002116">
    <property type="protein sequence ID" value="GAF81377.1"/>
    <property type="molecule type" value="Genomic_DNA"/>
</dbReference>
<feature type="transmembrane region" description="Helical" evidence="1">
    <location>
        <begin position="160"/>
        <end position="177"/>
    </location>
</feature>
<feature type="transmembrane region" description="Helical" evidence="1">
    <location>
        <begin position="31"/>
        <end position="55"/>
    </location>
</feature>